<feature type="transmembrane region" description="Helical" evidence="1">
    <location>
        <begin position="80"/>
        <end position="100"/>
    </location>
</feature>
<dbReference type="KEGG" id="acip:CBP36_21320"/>
<keyword evidence="1" id="KW-0812">Transmembrane</keyword>
<dbReference type="AlphaFoldDB" id="A0A240UKG1"/>
<name>A0A240UKG1_9BURK</name>
<keyword evidence="1" id="KW-0472">Membrane</keyword>
<reference evidence="2" key="1">
    <citation type="submission" date="2017-05" db="EMBL/GenBank/DDBJ databases">
        <title>Polyphasic characterization of four soil-derived phenanthrene-degrading Acidovorax strains and proposal of Acidovorax phenanthrenivorans sp. nov.</title>
        <authorList>
            <person name="Singleton D."/>
            <person name="Lee J."/>
            <person name="Dickey A.N."/>
            <person name="Stroud A."/>
            <person name="Scholl E.H."/>
            <person name="Wright F.A."/>
            <person name="Aitken M.D."/>
        </authorList>
    </citation>
    <scope>NUCLEOTIDE SEQUENCE</scope>
    <source>
        <strain evidence="2">P4</strain>
        <plasmid evidence="2">pACP4.3</plasmid>
    </source>
</reference>
<evidence type="ECO:0008006" key="4">
    <source>
        <dbReference type="Google" id="ProtNLM"/>
    </source>
</evidence>
<accession>A0A240UKG1</accession>
<dbReference type="SUPFAM" id="SSF56317">
    <property type="entry name" value="Carbon-nitrogen hydrolase"/>
    <property type="match status" value="1"/>
</dbReference>
<dbReference type="Gene3D" id="3.60.110.10">
    <property type="entry name" value="Carbon-nitrogen hydrolase"/>
    <property type="match status" value="1"/>
</dbReference>
<proteinExistence type="predicted"/>
<protein>
    <recommendedName>
        <fullName evidence="4">CN hydrolase domain-containing protein</fullName>
    </recommendedName>
</protein>
<dbReference type="Proteomes" id="UP000194440">
    <property type="component" value="Plasmid pACP4.3"/>
</dbReference>
<feature type="transmembrane region" description="Helical" evidence="1">
    <location>
        <begin position="133"/>
        <end position="156"/>
    </location>
</feature>
<sequence>MLRIFFTVTAGAGIGAFAWGRSESIDSLAILLALPGLWRLLKSRSEAFTLMLAYYLAGARDLSNDVSVFFGNAAPQGTGMVMWIGASILLSLPFALFWSVKPTQRAFGFLLAVLVCIPPPLGIIGWLNPLTVAGVIFPGAGWVGLAMTLILFVALASCNRALLMPLVTAAVISNGFATSSAARTPENWQGFDTSFEGLASGGMDRASQYLSAMQRTEWLNNVIADMPSGVTLVLPETILGRYDGVVKMLLGEADAILRAKGSRVLVGAELPLATGQYKNSVLVLGATQDDGQVASQGIPVPAGMWKPWAEDGAKADFLARENTIIVDGRRIGASICYEQLLAYSLLRLMVDKPEIITAVSNVWWAKSGSIPKIQSQSVHAFATLFSVPVVAARNF</sequence>
<keyword evidence="1" id="KW-1133">Transmembrane helix</keyword>
<dbReference type="InterPro" id="IPR036526">
    <property type="entry name" value="C-N_Hydrolase_sf"/>
</dbReference>
<organism evidence="2 3">
    <name type="scientific">Acidovorax carolinensis</name>
    <dbReference type="NCBI Taxonomy" id="553814"/>
    <lineage>
        <taxon>Bacteria</taxon>
        <taxon>Pseudomonadati</taxon>
        <taxon>Pseudomonadota</taxon>
        <taxon>Betaproteobacteria</taxon>
        <taxon>Burkholderiales</taxon>
        <taxon>Comamonadaceae</taxon>
        <taxon>Acidovorax</taxon>
    </lineage>
</organism>
<geneLocation type="plasmid" evidence="2 3">
    <name>pACP4.3</name>
</geneLocation>
<feature type="transmembrane region" description="Helical" evidence="1">
    <location>
        <begin position="107"/>
        <end position="127"/>
    </location>
</feature>
<dbReference type="EMBL" id="CP021369">
    <property type="protein sequence ID" value="ART61510.1"/>
    <property type="molecule type" value="Genomic_DNA"/>
</dbReference>
<evidence type="ECO:0000313" key="2">
    <source>
        <dbReference type="EMBL" id="ART61510.1"/>
    </source>
</evidence>
<keyword evidence="3" id="KW-1185">Reference proteome</keyword>
<gene>
    <name evidence="2" type="ORF">CBP36_21320</name>
</gene>
<evidence type="ECO:0000313" key="3">
    <source>
        <dbReference type="Proteomes" id="UP000194440"/>
    </source>
</evidence>
<evidence type="ECO:0000256" key="1">
    <source>
        <dbReference type="SAM" id="Phobius"/>
    </source>
</evidence>
<keyword evidence="2" id="KW-0614">Plasmid</keyword>